<proteinExistence type="predicted"/>
<feature type="domain" description="4Fe-4S ferredoxin-type" evidence="5">
    <location>
        <begin position="118"/>
        <end position="147"/>
    </location>
</feature>
<dbReference type="GO" id="GO:0051539">
    <property type="term" value="F:4 iron, 4 sulfur cluster binding"/>
    <property type="evidence" value="ECO:0007669"/>
    <property type="project" value="UniProtKB-KW"/>
</dbReference>
<dbReference type="SUPFAM" id="SSF54862">
    <property type="entry name" value="4Fe-4S ferredoxins"/>
    <property type="match status" value="1"/>
</dbReference>
<dbReference type="PROSITE" id="PS00198">
    <property type="entry name" value="4FE4S_FER_1"/>
    <property type="match status" value="1"/>
</dbReference>
<dbReference type="GO" id="GO:0046872">
    <property type="term" value="F:metal ion binding"/>
    <property type="evidence" value="ECO:0007669"/>
    <property type="project" value="UniProtKB-KW"/>
</dbReference>
<dbReference type="Pfam" id="PF13247">
    <property type="entry name" value="Fer4_11"/>
    <property type="match status" value="2"/>
</dbReference>
<dbReference type="Gene3D" id="3.30.70.20">
    <property type="match status" value="2"/>
</dbReference>
<dbReference type="Proteomes" id="UP001163687">
    <property type="component" value="Chromosome"/>
</dbReference>
<gene>
    <name evidence="6" type="ORF">caldi_11380</name>
</gene>
<sequence length="249" mass="27503">MAGKELAPLPAAAAGPEADVLLRMQADLRRALEKPVAERRWVMVIDLRRCMGCHSCTIACIAENKLPPGVVYRPVIDEEIGTYPHVSRVFTPRPCMQCDSPPCVPVCPVAATFKRPDGVVAIDYDRCIGCRYCIAACPYNARTFDFGEYYTEDTPALQPYEKAPTYEYGQKRVRSGGASPVGNARKCHFCLHRLEEGMLPACVTSCVGRATYFGDANDPESLVHELIGRPNVQVLKPEAGTMPRVYYLV</sequence>
<keyword evidence="4" id="KW-0411">Iron-sulfur</keyword>
<dbReference type="KEGG" id="cmic:caldi_11380"/>
<evidence type="ECO:0000256" key="2">
    <source>
        <dbReference type="ARBA" id="ARBA00022723"/>
    </source>
</evidence>
<dbReference type="CDD" id="cd10551">
    <property type="entry name" value="PsrB"/>
    <property type="match status" value="1"/>
</dbReference>
<name>A0AA35G846_9FIRM</name>
<dbReference type="PROSITE" id="PS51379">
    <property type="entry name" value="4FE4S_FER_2"/>
    <property type="match status" value="2"/>
</dbReference>
<evidence type="ECO:0000259" key="5">
    <source>
        <dbReference type="PROSITE" id="PS51379"/>
    </source>
</evidence>
<evidence type="ECO:0000313" key="6">
    <source>
        <dbReference type="EMBL" id="BDG60048.1"/>
    </source>
</evidence>
<dbReference type="RefSeq" id="WP_264844117.1">
    <property type="nucleotide sequence ID" value="NZ_AP025628.1"/>
</dbReference>
<organism evidence="6 7">
    <name type="scientific">Caldinitratiruptor microaerophilus</name>
    <dbReference type="NCBI Taxonomy" id="671077"/>
    <lineage>
        <taxon>Bacteria</taxon>
        <taxon>Bacillati</taxon>
        <taxon>Bacillota</taxon>
        <taxon>Clostridia</taxon>
        <taxon>Eubacteriales</taxon>
        <taxon>Symbiobacteriaceae</taxon>
        <taxon>Caldinitratiruptor</taxon>
    </lineage>
</organism>
<keyword evidence="3" id="KW-0408">Iron</keyword>
<evidence type="ECO:0000256" key="3">
    <source>
        <dbReference type="ARBA" id="ARBA00023004"/>
    </source>
</evidence>
<protein>
    <submittedName>
        <fullName evidence="6">4Fe-4S ferredoxin</fullName>
    </submittedName>
</protein>
<dbReference type="PANTHER" id="PTHR43177:SF3">
    <property type="entry name" value="PROTEIN NRFC HOMOLOG"/>
    <property type="match status" value="1"/>
</dbReference>
<reference evidence="6" key="1">
    <citation type="submission" date="2022-03" db="EMBL/GenBank/DDBJ databases">
        <title>Complete genome sequence of Caldinitratiruptor microaerophilus.</title>
        <authorList>
            <person name="Mukaiyama R."/>
            <person name="Nishiyama T."/>
            <person name="Ueda K."/>
        </authorList>
    </citation>
    <scope>NUCLEOTIDE SEQUENCE</scope>
    <source>
        <strain evidence="6">JCM 16183</strain>
    </source>
</reference>
<accession>A0AA35G846</accession>
<evidence type="ECO:0000313" key="7">
    <source>
        <dbReference type="Proteomes" id="UP001163687"/>
    </source>
</evidence>
<keyword evidence="1" id="KW-0004">4Fe-4S</keyword>
<dbReference type="InterPro" id="IPR050954">
    <property type="entry name" value="ET_IronSulfur_Cluster-Binding"/>
</dbReference>
<evidence type="ECO:0000256" key="1">
    <source>
        <dbReference type="ARBA" id="ARBA00022485"/>
    </source>
</evidence>
<dbReference type="InterPro" id="IPR017900">
    <property type="entry name" value="4Fe4S_Fe_S_CS"/>
</dbReference>
<keyword evidence="2" id="KW-0479">Metal-binding</keyword>
<dbReference type="InterPro" id="IPR017896">
    <property type="entry name" value="4Fe4S_Fe-S-bd"/>
</dbReference>
<dbReference type="AlphaFoldDB" id="A0AA35G846"/>
<dbReference type="PANTHER" id="PTHR43177">
    <property type="entry name" value="PROTEIN NRFC"/>
    <property type="match status" value="1"/>
</dbReference>
<feature type="domain" description="4Fe-4S ferredoxin-type" evidence="5">
    <location>
        <begin position="41"/>
        <end position="60"/>
    </location>
</feature>
<keyword evidence="7" id="KW-1185">Reference proteome</keyword>
<dbReference type="EMBL" id="AP025628">
    <property type="protein sequence ID" value="BDG60048.1"/>
    <property type="molecule type" value="Genomic_DNA"/>
</dbReference>
<evidence type="ECO:0000256" key="4">
    <source>
        <dbReference type="ARBA" id="ARBA00023014"/>
    </source>
</evidence>